<dbReference type="PANTHER" id="PTHR38767:SF1">
    <property type="entry name" value="DNA POLYMERASE III SUBUNIT CHI"/>
    <property type="match status" value="1"/>
</dbReference>
<dbReference type="AlphaFoldDB" id="A0A368E3W8"/>
<organism evidence="1 2">
    <name type="scientific">PS1 clade bacterium</name>
    <dbReference type="NCBI Taxonomy" id="2175152"/>
    <lineage>
        <taxon>Bacteria</taxon>
        <taxon>Pseudomonadati</taxon>
        <taxon>Pseudomonadota</taxon>
        <taxon>Alphaproteobacteria</taxon>
        <taxon>PS1 clade</taxon>
    </lineage>
</organism>
<dbReference type="NCBIfam" id="NF004347">
    <property type="entry name" value="PRK05728.1-4"/>
    <property type="match status" value="1"/>
</dbReference>
<dbReference type="PANTHER" id="PTHR38767">
    <property type="entry name" value="DNA POLYMERASE III SUBUNIT CHI"/>
    <property type="match status" value="1"/>
</dbReference>
<protein>
    <submittedName>
        <fullName evidence="1">DNA polymerase III subunit chi</fullName>
    </submittedName>
</protein>
<name>A0A368E3W8_9PROT</name>
<gene>
    <name evidence="1" type="ORF">DBW69_00720</name>
</gene>
<dbReference type="Proteomes" id="UP000252132">
    <property type="component" value="Unassembled WGS sequence"/>
</dbReference>
<reference evidence="1 2" key="1">
    <citation type="journal article" date="2018" name="Microbiome">
        <title>Fine metagenomic profile of the Mediterranean stratified and mixed water columns revealed by assembly and recruitment.</title>
        <authorList>
            <person name="Haro-Moreno J.M."/>
            <person name="Lopez-Perez M."/>
            <person name="De La Torre J.R."/>
            <person name="Picazo A."/>
            <person name="Camacho A."/>
            <person name="Rodriguez-Valera F."/>
        </authorList>
    </citation>
    <scope>NUCLEOTIDE SEQUENCE [LARGE SCALE GENOMIC DNA]</scope>
    <source>
        <strain evidence="1">MED-G55</strain>
    </source>
</reference>
<sequence>MTDVLFYHLERQSLEQALPILLDLSMQRNWRVVVQAGSPERVKILNEHLWTYQDDSFMPHGASGYMAPEDAAGQPIWLTDSAESPNDAQVLFLVDGADRDEIKQFERCIYMFDGGDEEAVRQARDKWKYLSDGDYNLTYYQQNHAGKWEKKG</sequence>
<evidence type="ECO:0000313" key="2">
    <source>
        <dbReference type="Proteomes" id="UP000252132"/>
    </source>
</evidence>
<dbReference type="InterPro" id="IPR007459">
    <property type="entry name" value="DNA_pol3_chi"/>
</dbReference>
<accession>A0A368E3W8</accession>
<dbReference type="SUPFAM" id="SSF102400">
    <property type="entry name" value="DNA polymerase III chi subunit"/>
    <property type="match status" value="1"/>
</dbReference>
<proteinExistence type="predicted"/>
<dbReference type="InterPro" id="IPR036768">
    <property type="entry name" value="PolIII_chi_sf"/>
</dbReference>
<dbReference type="GO" id="GO:0003677">
    <property type="term" value="F:DNA binding"/>
    <property type="evidence" value="ECO:0007669"/>
    <property type="project" value="InterPro"/>
</dbReference>
<dbReference type="Gene3D" id="3.40.50.10110">
    <property type="entry name" value="DNA polymerase III subunit chi"/>
    <property type="match status" value="1"/>
</dbReference>
<comment type="caution">
    <text evidence="1">The sequence shown here is derived from an EMBL/GenBank/DDBJ whole genome shotgun (WGS) entry which is preliminary data.</text>
</comment>
<dbReference type="GO" id="GO:0006260">
    <property type="term" value="P:DNA replication"/>
    <property type="evidence" value="ECO:0007669"/>
    <property type="project" value="InterPro"/>
</dbReference>
<dbReference type="GO" id="GO:0032298">
    <property type="term" value="P:positive regulation of DNA-templated DNA replication initiation"/>
    <property type="evidence" value="ECO:0007669"/>
    <property type="project" value="TreeGrafter"/>
</dbReference>
<dbReference type="Pfam" id="PF04364">
    <property type="entry name" value="DNA_pol3_chi"/>
    <property type="match status" value="1"/>
</dbReference>
<evidence type="ECO:0000313" key="1">
    <source>
        <dbReference type="EMBL" id="RCL78226.1"/>
    </source>
</evidence>
<dbReference type="GO" id="GO:0003887">
    <property type="term" value="F:DNA-directed DNA polymerase activity"/>
    <property type="evidence" value="ECO:0007669"/>
    <property type="project" value="InterPro"/>
</dbReference>
<dbReference type="EMBL" id="QOQF01000002">
    <property type="protein sequence ID" value="RCL78226.1"/>
    <property type="molecule type" value="Genomic_DNA"/>
</dbReference>